<dbReference type="EMBL" id="NQYH01000004">
    <property type="protein sequence ID" value="RIY41352.1"/>
    <property type="molecule type" value="Genomic_DNA"/>
</dbReference>
<comment type="subunit">
    <text evidence="9">The complex comprises the extracytoplasmic solute receptor protein and the two transmembrane proteins.</text>
</comment>
<dbReference type="GO" id="GO:0005886">
    <property type="term" value="C:plasma membrane"/>
    <property type="evidence" value="ECO:0007669"/>
    <property type="project" value="UniProtKB-SubCell"/>
</dbReference>
<dbReference type="PANTHER" id="PTHR35011">
    <property type="entry name" value="2,3-DIKETO-L-GULONATE TRAP TRANSPORTER SMALL PERMEASE PROTEIN YIAM"/>
    <property type="match status" value="1"/>
</dbReference>
<evidence type="ECO:0000313" key="14">
    <source>
        <dbReference type="Proteomes" id="UP000266483"/>
    </source>
</evidence>
<comment type="caution">
    <text evidence="9">Lacks conserved residue(s) required for the propagation of feature annotation.</text>
</comment>
<dbReference type="OrthoDB" id="2877624at2"/>
<keyword evidence="5 9" id="KW-0812">Transmembrane</keyword>
<comment type="caution">
    <text evidence="12">The sequence shown here is derived from an EMBL/GenBank/DDBJ whole genome shotgun (WGS) entry which is preliminary data.</text>
</comment>
<feature type="domain" description="Tripartite ATP-independent periplasmic transporters DctQ component" evidence="10">
    <location>
        <begin position="23"/>
        <end position="146"/>
    </location>
</feature>
<feature type="transmembrane region" description="Helical" evidence="9">
    <location>
        <begin position="87"/>
        <end position="108"/>
    </location>
</feature>
<evidence type="ECO:0000313" key="13">
    <source>
        <dbReference type="Proteomes" id="UP000266206"/>
    </source>
</evidence>
<keyword evidence="4 9" id="KW-0997">Cell inner membrane</keyword>
<keyword evidence="7 9" id="KW-0472">Membrane</keyword>
<evidence type="ECO:0000256" key="6">
    <source>
        <dbReference type="ARBA" id="ARBA00022989"/>
    </source>
</evidence>
<proteinExistence type="inferred from homology"/>
<keyword evidence="3" id="KW-1003">Cell membrane</keyword>
<keyword evidence="2 9" id="KW-0813">Transport</keyword>
<evidence type="ECO:0000256" key="5">
    <source>
        <dbReference type="ARBA" id="ARBA00022692"/>
    </source>
</evidence>
<protein>
    <recommendedName>
        <fullName evidence="9">TRAP transporter small permease protein</fullName>
    </recommendedName>
</protein>
<feature type="transmembrane region" description="Helical" evidence="9">
    <location>
        <begin position="128"/>
        <end position="147"/>
    </location>
</feature>
<gene>
    <name evidence="11" type="ORF">CJO09_05260</name>
    <name evidence="12" type="ORF">CJP73_07430</name>
</gene>
<evidence type="ECO:0000256" key="7">
    <source>
        <dbReference type="ARBA" id="ARBA00023136"/>
    </source>
</evidence>
<comment type="function">
    <text evidence="9">Part of the tripartite ATP-independent periplasmic (TRAP) transport system.</text>
</comment>
<sequence length="160" mass="17831">MHSFLQKTRKAIERFLIGALLAMVFLTFADVIGRRFFGAPIYGAHDITEHLMALIVFSGLPLLTSARGHLVVDLFDRFVMTNAMRWWRGLTTLLIAVILALIGYQFIFATIDANQIKEVSQELLIPRSYFYALISLSCFASAIAALLPPSAPLNAPEENT</sequence>
<dbReference type="GO" id="GO:0022857">
    <property type="term" value="F:transmembrane transporter activity"/>
    <property type="evidence" value="ECO:0007669"/>
    <property type="project" value="UniProtKB-UniRule"/>
</dbReference>
<keyword evidence="14" id="KW-1185">Reference proteome</keyword>
<dbReference type="Proteomes" id="UP000266483">
    <property type="component" value="Unassembled WGS sequence"/>
</dbReference>
<organism evidence="12 13">
    <name type="scientific">Neopusillimonas maritima</name>
    <dbReference type="NCBI Taxonomy" id="2026239"/>
    <lineage>
        <taxon>Bacteria</taxon>
        <taxon>Pseudomonadati</taxon>
        <taxon>Pseudomonadota</taxon>
        <taxon>Betaproteobacteria</taxon>
        <taxon>Burkholderiales</taxon>
        <taxon>Alcaligenaceae</taxon>
        <taxon>Neopusillimonas</taxon>
    </lineage>
</organism>
<dbReference type="AlphaFoldDB" id="A0A3A1YT09"/>
<dbReference type="RefSeq" id="WP_119441432.1">
    <property type="nucleotide sequence ID" value="NZ_CP170494.1"/>
</dbReference>
<evidence type="ECO:0000256" key="9">
    <source>
        <dbReference type="RuleBase" id="RU369079"/>
    </source>
</evidence>
<dbReference type="Proteomes" id="UP000266206">
    <property type="component" value="Unassembled WGS sequence"/>
</dbReference>
<evidence type="ECO:0000256" key="1">
    <source>
        <dbReference type="ARBA" id="ARBA00004429"/>
    </source>
</evidence>
<accession>A0A3A1YT09</accession>
<comment type="similarity">
    <text evidence="8 9">Belongs to the TRAP transporter small permease family.</text>
</comment>
<reference evidence="13 14" key="1">
    <citation type="submission" date="2017-08" db="EMBL/GenBank/DDBJ databases">
        <title>Pusillimonas indicus sp. nov., a member of the family Alcaligenaceae isolated from surface seawater.</title>
        <authorList>
            <person name="Li J."/>
        </authorList>
    </citation>
    <scope>NUCLEOTIDE SEQUENCE [LARGE SCALE GENOMIC DNA]</scope>
    <source>
        <strain evidence="11 14">17-4A</strain>
        <strain evidence="12 13">L52-1-41</strain>
    </source>
</reference>
<evidence type="ECO:0000256" key="4">
    <source>
        <dbReference type="ARBA" id="ARBA00022519"/>
    </source>
</evidence>
<dbReference type="EMBL" id="NQOU01000002">
    <property type="protein sequence ID" value="RII83024.1"/>
    <property type="molecule type" value="Genomic_DNA"/>
</dbReference>
<dbReference type="Pfam" id="PF04290">
    <property type="entry name" value="DctQ"/>
    <property type="match status" value="1"/>
</dbReference>
<evidence type="ECO:0000313" key="11">
    <source>
        <dbReference type="EMBL" id="RII83024.1"/>
    </source>
</evidence>
<dbReference type="InterPro" id="IPR007387">
    <property type="entry name" value="TRAP_DctQ"/>
</dbReference>
<comment type="subcellular location">
    <subcellularLocation>
        <location evidence="1 9">Cell inner membrane</location>
        <topology evidence="1 9">Multi-pass membrane protein</topology>
    </subcellularLocation>
</comment>
<evidence type="ECO:0000256" key="3">
    <source>
        <dbReference type="ARBA" id="ARBA00022475"/>
    </source>
</evidence>
<feature type="transmembrane region" description="Helical" evidence="9">
    <location>
        <begin position="53"/>
        <end position="75"/>
    </location>
</feature>
<evidence type="ECO:0000256" key="2">
    <source>
        <dbReference type="ARBA" id="ARBA00022448"/>
    </source>
</evidence>
<evidence type="ECO:0000256" key="8">
    <source>
        <dbReference type="ARBA" id="ARBA00038436"/>
    </source>
</evidence>
<keyword evidence="6 9" id="KW-1133">Transmembrane helix</keyword>
<name>A0A3A1YT09_9BURK</name>
<evidence type="ECO:0000313" key="12">
    <source>
        <dbReference type="EMBL" id="RIY41352.1"/>
    </source>
</evidence>
<evidence type="ECO:0000259" key="10">
    <source>
        <dbReference type="Pfam" id="PF04290"/>
    </source>
</evidence>
<dbReference type="InterPro" id="IPR055348">
    <property type="entry name" value="DctQ"/>
</dbReference>